<dbReference type="EMBL" id="BT091145">
    <property type="protein sequence ID" value="ACU15245.1"/>
    <property type="molecule type" value="mRNA"/>
</dbReference>
<reference evidence="1" key="1">
    <citation type="submission" date="2009-08" db="EMBL/GenBank/DDBJ databases">
        <authorList>
            <person name="Cheung F."/>
            <person name="Xiao Y."/>
            <person name="Chan A."/>
            <person name="Moskal W."/>
            <person name="Town C.D."/>
        </authorList>
    </citation>
    <scope>NUCLEOTIDE SEQUENCE</scope>
</reference>
<name>C6T139_SOYBN</name>
<evidence type="ECO:0000313" key="1">
    <source>
        <dbReference type="EMBL" id="ACU15245.1"/>
    </source>
</evidence>
<accession>C6T139</accession>
<proteinExistence type="evidence at transcript level"/>
<protein>
    <submittedName>
        <fullName evidence="1">Uncharacterized protein</fullName>
    </submittedName>
</protein>
<organism evidence="1">
    <name type="scientific">Glycine max</name>
    <name type="common">Soybean</name>
    <name type="synonym">Glycine hispida</name>
    <dbReference type="NCBI Taxonomy" id="3847"/>
    <lineage>
        <taxon>Eukaryota</taxon>
        <taxon>Viridiplantae</taxon>
        <taxon>Streptophyta</taxon>
        <taxon>Embryophyta</taxon>
        <taxon>Tracheophyta</taxon>
        <taxon>Spermatophyta</taxon>
        <taxon>Magnoliopsida</taxon>
        <taxon>eudicotyledons</taxon>
        <taxon>Gunneridae</taxon>
        <taxon>Pentapetalae</taxon>
        <taxon>rosids</taxon>
        <taxon>fabids</taxon>
        <taxon>Fabales</taxon>
        <taxon>Fabaceae</taxon>
        <taxon>Papilionoideae</taxon>
        <taxon>50 kb inversion clade</taxon>
        <taxon>NPAAA clade</taxon>
        <taxon>indigoferoid/millettioid clade</taxon>
        <taxon>Phaseoleae</taxon>
        <taxon>Glycine</taxon>
        <taxon>Glycine subgen. Soja</taxon>
    </lineage>
</organism>
<sequence>MAFEIIQSHKSWTPRNHIIILDRPQPRPHRLVGWIDEPWMCAYVT</sequence>
<dbReference type="AlphaFoldDB" id="C6T139"/>